<dbReference type="InterPro" id="IPR049940">
    <property type="entry name" value="GluQ/Sye"/>
</dbReference>
<dbReference type="EC" id="6.1.1.17" evidence="3"/>
<comment type="subcellular location">
    <subcellularLocation>
        <location evidence="1">Mitochondrion</location>
    </subcellularLocation>
</comment>
<comment type="similarity">
    <text evidence="2">Belongs to the class-I aminoacyl-tRNA synthetase family. Glutamate--tRNA ligase type 1 subfamily.</text>
</comment>
<gene>
    <name evidence="15" type="ORF">FRX48_07559</name>
</gene>
<keyword evidence="5 11" id="KW-0547">Nucleotide-binding</keyword>
<feature type="domain" description="Aminoacyl-tRNA synthetase class I anticodon-binding" evidence="14">
    <location>
        <begin position="532"/>
        <end position="570"/>
    </location>
</feature>
<protein>
    <recommendedName>
        <fullName evidence="10">Glutamate--tRNA ligase, mitochondrial</fullName>
        <ecNumber evidence="3">6.1.1.17</ecNumber>
    </recommendedName>
    <alternativeName>
        <fullName evidence="9">Glutamyl-tRNA synthetase</fullName>
    </alternativeName>
</protein>
<evidence type="ECO:0000256" key="9">
    <source>
        <dbReference type="ARBA" id="ARBA00030865"/>
    </source>
</evidence>
<dbReference type="InterPro" id="IPR008925">
    <property type="entry name" value="aa_tRNA-synth_I_cd-bd_sf"/>
</dbReference>
<accession>A0A5M8PGI8</accession>
<feature type="domain" description="Glutamyl/glutaminyl-tRNA synthetase class Ib catalytic" evidence="13">
    <location>
        <begin position="62"/>
        <end position="378"/>
    </location>
</feature>
<dbReference type="GO" id="GO:0008270">
    <property type="term" value="F:zinc ion binding"/>
    <property type="evidence" value="ECO:0007669"/>
    <property type="project" value="InterPro"/>
</dbReference>
<evidence type="ECO:0000256" key="8">
    <source>
        <dbReference type="ARBA" id="ARBA00023146"/>
    </source>
</evidence>
<dbReference type="CDD" id="cd00808">
    <property type="entry name" value="GluRS_core"/>
    <property type="match status" value="1"/>
</dbReference>
<keyword evidence="7 11" id="KW-0648">Protein biosynthesis</keyword>
<evidence type="ECO:0000256" key="6">
    <source>
        <dbReference type="ARBA" id="ARBA00022840"/>
    </source>
</evidence>
<dbReference type="InterPro" id="IPR004527">
    <property type="entry name" value="Glu-tRNA-ligase_bac/mito"/>
</dbReference>
<name>A0A5M8PGI8_9LECA</name>
<evidence type="ECO:0000256" key="1">
    <source>
        <dbReference type="ARBA" id="ARBA00004173"/>
    </source>
</evidence>
<feature type="region of interest" description="Disordered" evidence="12">
    <location>
        <begin position="569"/>
        <end position="594"/>
    </location>
</feature>
<evidence type="ECO:0000256" key="5">
    <source>
        <dbReference type="ARBA" id="ARBA00022741"/>
    </source>
</evidence>
<keyword evidence="4 11" id="KW-0436">Ligase</keyword>
<evidence type="ECO:0000313" key="15">
    <source>
        <dbReference type="EMBL" id="KAA6408477.1"/>
    </source>
</evidence>
<comment type="caution">
    <text evidence="15">The sequence shown here is derived from an EMBL/GenBank/DDBJ whole genome shotgun (WGS) entry which is preliminary data.</text>
</comment>
<evidence type="ECO:0000256" key="7">
    <source>
        <dbReference type="ARBA" id="ARBA00022917"/>
    </source>
</evidence>
<dbReference type="GO" id="GO:0000049">
    <property type="term" value="F:tRNA binding"/>
    <property type="evidence" value="ECO:0007669"/>
    <property type="project" value="InterPro"/>
</dbReference>
<reference evidence="15 16" key="1">
    <citation type="submission" date="2019-09" db="EMBL/GenBank/DDBJ databases">
        <title>The hologenome of the rock-dwelling lichen Lasallia pustulata.</title>
        <authorList>
            <person name="Greshake Tzovaras B."/>
            <person name="Segers F."/>
            <person name="Bicker A."/>
            <person name="Dal Grande F."/>
            <person name="Otte J."/>
            <person name="Hankeln T."/>
            <person name="Schmitt I."/>
            <person name="Ebersberger I."/>
        </authorList>
    </citation>
    <scope>NUCLEOTIDE SEQUENCE [LARGE SCALE GENOMIC DNA]</scope>
    <source>
        <strain evidence="15">A1-1</strain>
    </source>
</reference>
<dbReference type="PRINTS" id="PR00987">
    <property type="entry name" value="TRNASYNTHGLU"/>
</dbReference>
<sequence>MTGRAEILTIMLPVVRIRLRHAGWTCSSCRAFSTSRPKSIQKQPAVAPFRKPSQKLPTSPARTRFAPSPTGYLHLGSLRTALYNYLLAKATGGQFLLRIEDTDQKRTVKDAERRLCRDLEWAGLKWDEGPLIGGPCGPYRQSERTSLYHEHAHVLLRSGHAYRCFCSPDRLYALAKQRNTIGLPTDYDRTCASIPSDESEDRASRGEPHVIRLKAPEVYPGYTDLVYGSLGTAKQNQDSICDPILLKSDGLPTYHLANVVDDHYMRITHVIRAVEWMSSTPKHLAIYDAFGWEAPAFAHVGLLQDNNRQKLSKRKGDIDIATFAQEGIFPEALTNYVALLGWSHSLGDDFLPLQQLIQTFDLKFTKGNAIVNPLKLKWLQRRYAEKYAEEAGDMFESMVDRIVALAQEHKVLEGDTIVGDRNPRSYIAALLRVDSRHYSTPREFFQRNSYFFYPVNREALDHAGMVFPASFLSRISTTDWTVSNIKTAIDDVIATGVASSEGPSAMATQGEGNEMPVDRDLSFTPRRKEVSKAVNQYLRWAVAGGSSGPGIAESMVLLGRDVTLKRLEEAASQSGVPEERRSDHDAVSRRASTT</sequence>
<dbReference type="PANTHER" id="PTHR43311">
    <property type="entry name" value="GLUTAMATE--TRNA LIGASE"/>
    <property type="match status" value="1"/>
</dbReference>
<dbReference type="EMBL" id="VXIT01000013">
    <property type="protein sequence ID" value="KAA6408477.1"/>
    <property type="molecule type" value="Genomic_DNA"/>
</dbReference>
<feature type="compositionally biased region" description="Basic and acidic residues" evidence="12">
    <location>
        <begin position="577"/>
        <end position="588"/>
    </location>
</feature>
<dbReference type="GO" id="GO:0005524">
    <property type="term" value="F:ATP binding"/>
    <property type="evidence" value="ECO:0007669"/>
    <property type="project" value="UniProtKB-KW"/>
</dbReference>
<dbReference type="SUPFAM" id="SSF48163">
    <property type="entry name" value="An anticodon-binding domain of class I aminoacyl-tRNA synthetases"/>
    <property type="match status" value="1"/>
</dbReference>
<keyword evidence="8 11" id="KW-0030">Aminoacyl-tRNA synthetase</keyword>
<evidence type="ECO:0000259" key="14">
    <source>
        <dbReference type="Pfam" id="PF19269"/>
    </source>
</evidence>
<dbReference type="SUPFAM" id="SSF52374">
    <property type="entry name" value="Nucleotidylyl transferase"/>
    <property type="match status" value="1"/>
</dbReference>
<dbReference type="Pfam" id="PF19269">
    <property type="entry name" value="Anticodon_2"/>
    <property type="match status" value="1"/>
</dbReference>
<organism evidence="15 16">
    <name type="scientific">Lasallia pustulata</name>
    <dbReference type="NCBI Taxonomy" id="136370"/>
    <lineage>
        <taxon>Eukaryota</taxon>
        <taxon>Fungi</taxon>
        <taxon>Dikarya</taxon>
        <taxon>Ascomycota</taxon>
        <taxon>Pezizomycotina</taxon>
        <taxon>Lecanoromycetes</taxon>
        <taxon>OSLEUM clade</taxon>
        <taxon>Umbilicariomycetidae</taxon>
        <taxon>Umbilicariales</taxon>
        <taxon>Umbilicariaceae</taxon>
        <taxon>Lasallia</taxon>
    </lineage>
</organism>
<dbReference type="InterPro" id="IPR014729">
    <property type="entry name" value="Rossmann-like_a/b/a_fold"/>
</dbReference>
<feature type="region of interest" description="Disordered" evidence="12">
    <location>
        <begin position="37"/>
        <end position="65"/>
    </location>
</feature>
<dbReference type="InterPro" id="IPR020058">
    <property type="entry name" value="Glu/Gln-tRNA-synth_Ib_cat-dom"/>
</dbReference>
<evidence type="ECO:0000256" key="10">
    <source>
        <dbReference type="ARBA" id="ARBA00072917"/>
    </source>
</evidence>
<dbReference type="FunFam" id="3.40.50.620:FF:000045">
    <property type="entry name" value="Glutamate--tRNA ligase, mitochondrial"/>
    <property type="match status" value="1"/>
</dbReference>
<dbReference type="GO" id="GO:0005739">
    <property type="term" value="C:mitochondrion"/>
    <property type="evidence" value="ECO:0007669"/>
    <property type="project" value="UniProtKB-SubCell"/>
</dbReference>
<dbReference type="GO" id="GO:0004818">
    <property type="term" value="F:glutamate-tRNA ligase activity"/>
    <property type="evidence" value="ECO:0007669"/>
    <property type="project" value="UniProtKB-EC"/>
</dbReference>
<dbReference type="InterPro" id="IPR033910">
    <property type="entry name" value="GluRS_core"/>
</dbReference>
<dbReference type="HAMAP" id="MF_00022">
    <property type="entry name" value="Glu_tRNA_synth_type1"/>
    <property type="match status" value="1"/>
</dbReference>
<dbReference type="Pfam" id="PF00749">
    <property type="entry name" value="tRNA-synt_1c"/>
    <property type="match status" value="1"/>
</dbReference>
<dbReference type="InterPro" id="IPR000924">
    <property type="entry name" value="Glu/Gln-tRNA-synth"/>
</dbReference>
<evidence type="ECO:0000256" key="4">
    <source>
        <dbReference type="ARBA" id="ARBA00022598"/>
    </source>
</evidence>
<evidence type="ECO:0000259" key="13">
    <source>
        <dbReference type="Pfam" id="PF00749"/>
    </source>
</evidence>
<dbReference type="NCBIfam" id="TIGR00464">
    <property type="entry name" value="gltX_bact"/>
    <property type="match status" value="1"/>
</dbReference>
<dbReference type="InterPro" id="IPR020751">
    <property type="entry name" value="aa-tRNA-synth_I_codon-bd_sub2"/>
</dbReference>
<dbReference type="AlphaFoldDB" id="A0A5M8PGI8"/>
<dbReference type="Proteomes" id="UP000324767">
    <property type="component" value="Unassembled WGS sequence"/>
</dbReference>
<dbReference type="GO" id="GO:0006424">
    <property type="term" value="P:glutamyl-tRNA aminoacylation"/>
    <property type="evidence" value="ECO:0007669"/>
    <property type="project" value="InterPro"/>
</dbReference>
<dbReference type="Gene3D" id="1.10.10.350">
    <property type="match status" value="1"/>
</dbReference>
<dbReference type="OrthoDB" id="428822at2759"/>
<dbReference type="Gene3D" id="3.40.50.620">
    <property type="entry name" value="HUPs"/>
    <property type="match status" value="1"/>
</dbReference>
<evidence type="ECO:0000256" key="2">
    <source>
        <dbReference type="ARBA" id="ARBA00007894"/>
    </source>
</evidence>
<dbReference type="InterPro" id="IPR045462">
    <property type="entry name" value="aa-tRNA-synth_I_cd-bd"/>
</dbReference>
<evidence type="ECO:0000256" key="11">
    <source>
        <dbReference type="RuleBase" id="RU363037"/>
    </source>
</evidence>
<dbReference type="PANTHER" id="PTHR43311:SF2">
    <property type="entry name" value="GLUTAMATE--TRNA LIGASE, MITOCHONDRIAL-RELATED"/>
    <property type="match status" value="1"/>
</dbReference>
<evidence type="ECO:0000256" key="12">
    <source>
        <dbReference type="SAM" id="MobiDB-lite"/>
    </source>
</evidence>
<keyword evidence="6 11" id="KW-0067">ATP-binding</keyword>
<evidence type="ECO:0000256" key="3">
    <source>
        <dbReference type="ARBA" id="ARBA00012835"/>
    </source>
</evidence>
<evidence type="ECO:0000313" key="16">
    <source>
        <dbReference type="Proteomes" id="UP000324767"/>
    </source>
</evidence>
<proteinExistence type="inferred from homology"/>